<dbReference type="PANTHER" id="PTHR36973">
    <property type="entry name" value="SLL1456 PROTEIN-RELATED"/>
    <property type="match status" value="1"/>
</dbReference>
<dbReference type="EMBL" id="JABUMX010000001">
    <property type="protein sequence ID" value="NTS29972.1"/>
    <property type="molecule type" value="Genomic_DNA"/>
</dbReference>
<accession>A0A849VJN7</accession>
<gene>
    <name evidence="2" type="ORF">HQ945_01780</name>
</gene>
<dbReference type="SUPFAM" id="SSF53335">
    <property type="entry name" value="S-adenosyl-L-methionine-dependent methyltransferases"/>
    <property type="match status" value="1"/>
</dbReference>
<evidence type="ECO:0000313" key="2">
    <source>
        <dbReference type="EMBL" id="NTS29972.1"/>
    </source>
</evidence>
<dbReference type="RefSeq" id="WP_174207603.1">
    <property type="nucleotide sequence ID" value="NZ_JABUMX010000001.1"/>
</dbReference>
<dbReference type="InterPro" id="IPR029063">
    <property type="entry name" value="SAM-dependent_MTases_sf"/>
</dbReference>
<dbReference type="InterPro" id="IPR006342">
    <property type="entry name" value="FkbM_mtfrase"/>
</dbReference>
<dbReference type="Gene3D" id="3.40.50.150">
    <property type="entry name" value="Vaccinia Virus protein VP39"/>
    <property type="match status" value="1"/>
</dbReference>
<dbReference type="NCBIfam" id="TIGR01444">
    <property type="entry name" value="fkbM_fam"/>
    <property type="match status" value="1"/>
</dbReference>
<dbReference type="InterPro" id="IPR053188">
    <property type="entry name" value="FkbM_Methyltransferase"/>
</dbReference>
<dbReference type="GO" id="GO:0008171">
    <property type="term" value="F:O-methyltransferase activity"/>
    <property type="evidence" value="ECO:0007669"/>
    <property type="project" value="TreeGrafter"/>
</dbReference>
<protein>
    <submittedName>
        <fullName evidence="2">FkbM family methyltransferase</fullName>
    </submittedName>
</protein>
<feature type="domain" description="Methyltransferase FkbM" evidence="1">
    <location>
        <begin position="88"/>
        <end position="225"/>
    </location>
</feature>
<comment type="caution">
    <text evidence="2">The sequence shown here is derived from an EMBL/GenBank/DDBJ whole genome shotgun (WGS) entry which is preliminary data.</text>
</comment>
<name>A0A849VJN7_9HYPH</name>
<keyword evidence="2" id="KW-0808">Transferase</keyword>
<dbReference type="AlphaFoldDB" id="A0A849VJN7"/>
<dbReference type="Proteomes" id="UP000550508">
    <property type="component" value="Unassembled WGS sequence"/>
</dbReference>
<proteinExistence type="predicted"/>
<dbReference type="CDD" id="cd02440">
    <property type="entry name" value="AdoMet_MTases"/>
    <property type="match status" value="1"/>
</dbReference>
<evidence type="ECO:0000259" key="1">
    <source>
        <dbReference type="Pfam" id="PF05050"/>
    </source>
</evidence>
<dbReference type="Pfam" id="PF05050">
    <property type="entry name" value="Methyltransf_21"/>
    <property type="match status" value="1"/>
</dbReference>
<reference evidence="2 3" key="1">
    <citation type="submission" date="2020-05" db="EMBL/GenBank/DDBJ databases">
        <authorList>
            <person name="Kim M.K."/>
        </authorList>
    </citation>
    <scope>NUCLEOTIDE SEQUENCE [LARGE SCALE GENOMIC DNA]</scope>
    <source>
        <strain evidence="2 3">BT25</strain>
    </source>
</reference>
<evidence type="ECO:0000313" key="3">
    <source>
        <dbReference type="Proteomes" id="UP000550508"/>
    </source>
</evidence>
<keyword evidence="2" id="KW-0489">Methyltransferase</keyword>
<dbReference type="GO" id="GO:0032259">
    <property type="term" value="P:methylation"/>
    <property type="evidence" value="ECO:0007669"/>
    <property type="project" value="UniProtKB-KW"/>
</dbReference>
<dbReference type="PANTHER" id="PTHR36973:SF4">
    <property type="entry name" value="NODULATION PROTEIN"/>
    <property type="match status" value="1"/>
</dbReference>
<keyword evidence="3" id="KW-1185">Reference proteome</keyword>
<organism evidence="2 3">
    <name type="scientific">Phyllobacterium pellucidum</name>
    <dbReference type="NCBI Taxonomy" id="2740464"/>
    <lineage>
        <taxon>Bacteria</taxon>
        <taxon>Pseudomonadati</taxon>
        <taxon>Pseudomonadota</taxon>
        <taxon>Alphaproteobacteria</taxon>
        <taxon>Hyphomicrobiales</taxon>
        <taxon>Phyllobacteriaceae</taxon>
        <taxon>Phyllobacterium</taxon>
    </lineage>
</organism>
<sequence length="277" mass="30495">MYFDEYVELISTSIFTFQRKKPRLGPLTALRLFAAEFLRSSGGRGIDKLPSAVQAALEVRCHGDVAMVCRILDGVGALRRNSTVLELGAGRGDTTSELATCGAFTRVLAVEPEPENFRALVRKLADNNLDGVVDKIPCAAGMIDGMINFHVNRTDSLKSSVRQKHASDMPLRTTVNTAQTILDDARVPTNQLGLVWIDIEGYETMACLGLLQVMRQSIPIYVVMSPNPAQPGQTASFLRFLATHYHRCVVFDDESARITTIMDIPTNRVGQRVLIVD</sequence>